<dbReference type="Gene3D" id="2.40.30.170">
    <property type="match status" value="1"/>
</dbReference>
<reference evidence="6 7" key="1">
    <citation type="journal article" date="2011" name="Stand. Genomic Sci.">
        <title>Complete genome sequence of Haliscomenobacter hydrossis type strain (O).</title>
        <authorList>
            <consortium name="US DOE Joint Genome Institute (JGI-PGF)"/>
            <person name="Daligault H."/>
            <person name="Lapidus A."/>
            <person name="Zeytun A."/>
            <person name="Nolan M."/>
            <person name="Lucas S."/>
            <person name="Del Rio T.G."/>
            <person name="Tice H."/>
            <person name="Cheng J.F."/>
            <person name="Tapia R."/>
            <person name="Han C."/>
            <person name="Goodwin L."/>
            <person name="Pitluck S."/>
            <person name="Liolios K."/>
            <person name="Pagani I."/>
            <person name="Ivanova N."/>
            <person name="Huntemann M."/>
            <person name="Mavromatis K."/>
            <person name="Mikhailova N."/>
            <person name="Pati A."/>
            <person name="Chen A."/>
            <person name="Palaniappan K."/>
            <person name="Land M."/>
            <person name="Hauser L."/>
            <person name="Brambilla E.M."/>
            <person name="Rohde M."/>
            <person name="Verbarg S."/>
            <person name="Goker M."/>
            <person name="Bristow J."/>
            <person name="Eisen J.A."/>
            <person name="Markowitz V."/>
            <person name="Hugenholtz P."/>
            <person name="Kyrpides N.C."/>
            <person name="Klenk H.P."/>
            <person name="Woyke T."/>
        </authorList>
    </citation>
    <scope>NUCLEOTIDE SEQUENCE [LARGE SCALE GENOMIC DNA]</scope>
    <source>
        <strain evidence="7">ATCC 27775 / DSM 1100 / LMG 10767 / O</strain>
    </source>
</reference>
<dbReference type="SUPFAM" id="SSF111369">
    <property type="entry name" value="HlyD-like secretion proteins"/>
    <property type="match status" value="1"/>
</dbReference>
<dbReference type="EMBL" id="CP002691">
    <property type="protein sequence ID" value="AEE51695.1"/>
    <property type="molecule type" value="Genomic_DNA"/>
</dbReference>
<protein>
    <submittedName>
        <fullName evidence="6">Efflux transporter, RND family, MFP subunit</fullName>
    </submittedName>
</protein>
<accession>F4L288</accession>
<dbReference type="PANTHER" id="PTHR32347">
    <property type="entry name" value="EFFLUX SYSTEM COMPONENT YKNX-RELATED"/>
    <property type="match status" value="1"/>
</dbReference>
<evidence type="ECO:0000256" key="4">
    <source>
        <dbReference type="SAM" id="Phobius"/>
    </source>
</evidence>
<reference key="2">
    <citation type="submission" date="2011-04" db="EMBL/GenBank/DDBJ databases">
        <title>Complete sequence of chromosome of Haliscomenobacter hydrossis DSM 1100.</title>
        <authorList>
            <consortium name="US DOE Joint Genome Institute (JGI-PGF)"/>
            <person name="Lucas S."/>
            <person name="Han J."/>
            <person name="Lapidus A."/>
            <person name="Bruce D."/>
            <person name="Goodwin L."/>
            <person name="Pitluck S."/>
            <person name="Peters L."/>
            <person name="Kyrpides N."/>
            <person name="Mavromatis K."/>
            <person name="Ivanova N."/>
            <person name="Ovchinnikova G."/>
            <person name="Pagani I."/>
            <person name="Daligault H."/>
            <person name="Detter J.C."/>
            <person name="Han C."/>
            <person name="Land M."/>
            <person name="Hauser L."/>
            <person name="Markowitz V."/>
            <person name="Cheng J.-F."/>
            <person name="Hugenholtz P."/>
            <person name="Woyke T."/>
            <person name="Wu D."/>
            <person name="Verbarg S."/>
            <person name="Frueling A."/>
            <person name="Brambilla E."/>
            <person name="Klenk H.-P."/>
            <person name="Eisen J.A."/>
        </authorList>
    </citation>
    <scope>NUCLEOTIDE SEQUENCE</scope>
    <source>
        <strain>DSM 1100</strain>
    </source>
</reference>
<evidence type="ECO:0000256" key="1">
    <source>
        <dbReference type="ARBA" id="ARBA00004196"/>
    </source>
</evidence>
<dbReference type="STRING" id="760192.Halhy_3843"/>
<keyword evidence="4" id="KW-0472">Membrane</keyword>
<evidence type="ECO:0000313" key="7">
    <source>
        <dbReference type="Proteomes" id="UP000008461"/>
    </source>
</evidence>
<evidence type="ECO:0000256" key="3">
    <source>
        <dbReference type="SAM" id="Coils"/>
    </source>
</evidence>
<dbReference type="PANTHER" id="PTHR32347:SF23">
    <property type="entry name" value="BLL5650 PROTEIN"/>
    <property type="match status" value="1"/>
</dbReference>
<dbReference type="KEGG" id="hhy:Halhy_3843"/>
<feature type="domain" description="Multidrug resistance protein MdtA-like C-terminal permuted SH3" evidence="5">
    <location>
        <begin position="344"/>
        <end position="404"/>
    </location>
</feature>
<dbReference type="OrthoDB" id="1957187at2"/>
<keyword evidence="2 3" id="KW-0175">Coiled coil</keyword>
<dbReference type="Proteomes" id="UP000008461">
    <property type="component" value="Chromosome"/>
</dbReference>
<dbReference type="Gene3D" id="2.40.50.100">
    <property type="match status" value="1"/>
</dbReference>
<feature type="transmembrane region" description="Helical" evidence="4">
    <location>
        <begin position="12"/>
        <end position="33"/>
    </location>
</feature>
<gene>
    <name evidence="6" type="ordered locus">Halhy_3843</name>
</gene>
<organism evidence="6 7">
    <name type="scientific">Haliscomenobacter hydrossis (strain ATCC 27775 / DSM 1100 / LMG 10767 / O)</name>
    <dbReference type="NCBI Taxonomy" id="760192"/>
    <lineage>
        <taxon>Bacteria</taxon>
        <taxon>Pseudomonadati</taxon>
        <taxon>Bacteroidota</taxon>
        <taxon>Saprospiria</taxon>
        <taxon>Saprospirales</taxon>
        <taxon>Haliscomenobacteraceae</taxon>
        <taxon>Haliscomenobacter</taxon>
    </lineage>
</organism>
<dbReference type="Pfam" id="PF25967">
    <property type="entry name" value="RND-MFP_C"/>
    <property type="match status" value="1"/>
</dbReference>
<feature type="coiled-coil region" evidence="3">
    <location>
        <begin position="168"/>
        <end position="234"/>
    </location>
</feature>
<keyword evidence="4" id="KW-1133">Transmembrane helix</keyword>
<dbReference type="GO" id="GO:0030313">
    <property type="term" value="C:cell envelope"/>
    <property type="evidence" value="ECO:0007669"/>
    <property type="project" value="UniProtKB-SubCell"/>
</dbReference>
<evidence type="ECO:0000259" key="5">
    <source>
        <dbReference type="Pfam" id="PF25967"/>
    </source>
</evidence>
<dbReference type="AlphaFoldDB" id="F4L288"/>
<dbReference type="InterPro" id="IPR050465">
    <property type="entry name" value="UPF0194_transport"/>
</dbReference>
<evidence type="ECO:0000313" key="6">
    <source>
        <dbReference type="EMBL" id="AEE51695.1"/>
    </source>
</evidence>
<dbReference type="InterPro" id="IPR058627">
    <property type="entry name" value="MdtA-like_C"/>
</dbReference>
<keyword evidence="4" id="KW-0812">Transmembrane</keyword>
<dbReference type="HOGENOM" id="CLU_018816_16_1_10"/>
<dbReference type="Gene3D" id="2.40.420.20">
    <property type="match status" value="1"/>
</dbReference>
<dbReference type="RefSeq" id="WP_013766234.1">
    <property type="nucleotide sequence ID" value="NC_015510.1"/>
</dbReference>
<sequence length="414" mass="47484">MDRKIEKKFWTTQRIVLFVLGAAFVGFFGWQLLKDHKTTLNVEQDKLTISEVTNGTFDETIPITGNVQPLKTIRLDAVVGGYVTQKLVEGGNEVTKGQTLLKLENQQLKLNFLQSETEASRLVNDLQNTRQRLKVERFALRRSLNELDFNIEQAKDLYDRNKQLFADKVVSEQEYLRAKRDYERLTKQREIEIESQKYQEENAVIQIKQLEGTLERTQRNVQLWRQTLENLEVKAPVPGLLSSMDVEVGSNISQGQNIGQIDDLRGFKIRAAIDEYYINRVFSGLPGSFEFNGKNYVLEIIKIYPEVRSSRFEVDMKFLLGAPEGIKRGQSVTVRLQLGQPTKAVLLPTGGFFSTTGGNWVYVLEKGDKRAVRRRISLGRKNPEFFEVLEGLKPGERVITSSYDTFGENEVLEF</sequence>
<comment type="subcellular location">
    <subcellularLocation>
        <location evidence="1">Cell envelope</location>
    </subcellularLocation>
</comment>
<proteinExistence type="predicted"/>
<name>F4L288_HALH1</name>
<dbReference type="Gene3D" id="1.10.287.470">
    <property type="entry name" value="Helix hairpin bin"/>
    <property type="match status" value="1"/>
</dbReference>
<evidence type="ECO:0000256" key="2">
    <source>
        <dbReference type="ARBA" id="ARBA00023054"/>
    </source>
</evidence>
<dbReference type="eggNOG" id="COG0845">
    <property type="taxonomic scope" value="Bacteria"/>
</dbReference>
<keyword evidence="7" id="KW-1185">Reference proteome</keyword>